<organism evidence="2">
    <name type="scientific">marine sediment metagenome</name>
    <dbReference type="NCBI Taxonomy" id="412755"/>
    <lineage>
        <taxon>unclassified sequences</taxon>
        <taxon>metagenomes</taxon>
        <taxon>ecological metagenomes</taxon>
    </lineage>
</organism>
<dbReference type="PANTHER" id="PTHR37422:SF13">
    <property type="entry name" value="LIPOPOLYSACCHARIDE BIOSYNTHESIS PROTEIN PA4999-RELATED"/>
    <property type="match status" value="1"/>
</dbReference>
<dbReference type="EMBL" id="LAZR01000537">
    <property type="protein sequence ID" value="KKN65002.1"/>
    <property type="molecule type" value="Genomic_DNA"/>
</dbReference>
<feature type="transmembrane region" description="Helical" evidence="1">
    <location>
        <begin position="235"/>
        <end position="257"/>
    </location>
</feature>
<accession>A0A0F9SR70</accession>
<keyword evidence="1" id="KW-0812">Transmembrane</keyword>
<protein>
    <recommendedName>
        <fullName evidence="3">O-antigen ligase domain-containing protein</fullName>
    </recommendedName>
</protein>
<dbReference type="AlphaFoldDB" id="A0A0F9SR70"/>
<feature type="transmembrane region" description="Helical" evidence="1">
    <location>
        <begin position="420"/>
        <end position="444"/>
    </location>
</feature>
<feature type="transmembrane region" description="Helical" evidence="1">
    <location>
        <begin position="102"/>
        <end position="120"/>
    </location>
</feature>
<feature type="transmembrane region" description="Helical" evidence="1">
    <location>
        <begin position="66"/>
        <end position="82"/>
    </location>
</feature>
<name>A0A0F9SR70_9ZZZZ</name>
<evidence type="ECO:0000256" key="1">
    <source>
        <dbReference type="SAM" id="Phobius"/>
    </source>
</evidence>
<feature type="transmembrane region" description="Helical" evidence="1">
    <location>
        <begin position="168"/>
        <end position="190"/>
    </location>
</feature>
<dbReference type="PANTHER" id="PTHR37422">
    <property type="entry name" value="TEICHURONIC ACID BIOSYNTHESIS PROTEIN TUAE"/>
    <property type="match status" value="1"/>
</dbReference>
<feature type="transmembrane region" description="Helical" evidence="1">
    <location>
        <begin position="42"/>
        <end position="59"/>
    </location>
</feature>
<proteinExistence type="predicted"/>
<evidence type="ECO:0000313" key="2">
    <source>
        <dbReference type="EMBL" id="KKN65002.1"/>
    </source>
</evidence>
<keyword evidence="1" id="KW-1133">Transmembrane helix</keyword>
<feature type="transmembrane region" description="Helical" evidence="1">
    <location>
        <begin position="202"/>
        <end position="229"/>
    </location>
</feature>
<gene>
    <name evidence="2" type="ORF">LCGC14_0485590</name>
</gene>
<comment type="caution">
    <text evidence="2">The sequence shown here is derived from an EMBL/GenBank/DDBJ whole genome shotgun (WGS) entry which is preliminary data.</text>
</comment>
<keyword evidence="1" id="KW-0472">Membrane</keyword>
<feature type="transmembrane region" description="Helical" evidence="1">
    <location>
        <begin position="127"/>
        <end position="148"/>
    </location>
</feature>
<sequence>MGWAVVIFLLIQSFFLIPQGGLEGFAAVPKLGSRVSVPRELLTLWAIYALIGYVVIRGTVRKPPKCLFFGLFLVWVAIQVIYPTSYYFKQVFFYINPFGLKIFHYILFFSLGWWMLSGVLTRRDVRIIGTGLVGIGLIHSILVIAQWAGHPPILWLPAKWIPVDPKHVVGFVGNTWHLAAYLAFIVPLALDRFRSTWANLIVYLLLGLALYYTKSTAAVIAAVVGVLVYGGRELFRGWAAFAMVALIITVPAYIIAVDRPGQFDWDRYYIWKTTLKMVAPPGFRTEIQMVKRDERFLPPATAFAIGYGPSGYQRVFPAMSGRVNGNVYFNYQGSGSAFIHSDGRRQDLTKTAGYARPTPTLHAHNEPLQVLFEHGLIGLLLVAGTVWWFVRRTSHYLFLAEDSEVRRLVGVLSAIGTHSLLFQTFHVAQLATVAVVGAAGLFVLTEM</sequence>
<dbReference type="InterPro" id="IPR051533">
    <property type="entry name" value="WaaL-like"/>
</dbReference>
<reference evidence="2" key="1">
    <citation type="journal article" date="2015" name="Nature">
        <title>Complex archaea that bridge the gap between prokaryotes and eukaryotes.</title>
        <authorList>
            <person name="Spang A."/>
            <person name="Saw J.H."/>
            <person name="Jorgensen S.L."/>
            <person name="Zaremba-Niedzwiedzka K."/>
            <person name="Martijn J."/>
            <person name="Lind A.E."/>
            <person name="van Eijk R."/>
            <person name="Schleper C."/>
            <person name="Guy L."/>
            <person name="Ettema T.J."/>
        </authorList>
    </citation>
    <scope>NUCLEOTIDE SEQUENCE</scope>
</reference>
<evidence type="ECO:0008006" key="3">
    <source>
        <dbReference type="Google" id="ProtNLM"/>
    </source>
</evidence>
<feature type="transmembrane region" description="Helical" evidence="1">
    <location>
        <begin position="370"/>
        <end position="390"/>
    </location>
</feature>